<accession>A0A0F4LLZ9</accession>
<dbReference type="HOGENOM" id="CLU_073529_2_1_9"/>
<dbReference type="GO" id="GO:0006508">
    <property type="term" value="P:proteolysis"/>
    <property type="evidence" value="ECO:0007669"/>
    <property type="project" value="UniProtKB-KW"/>
</dbReference>
<evidence type="ECO:0000256" key="5">
    <source>
        <dbReference type="ARBA" id="ARBA00022833"/>
    </source>
</evidence>
<keyword evidence="8" id="KW-0614">Plasmid</keyword>
<dbReference type="InterPro" id="IPR001405">
    <property type="entry name" value="UPF0758"/>
</dbReference>
<comment type="caution">
    <text evidence="8">The sequence shown here is derived from an EMBL/GenBank/DDBJ whole genome shotgun (WGS) entry which is preliminary data.</text>
</comment>
<dbReference type="PATRIC" id="fig|303541.3.peg.11"/>
<keyword evidence="2" id="KW-0645">Protease</keyword>
<sequence>MKYESINLLEEPQTAASDEKTAVIMTRNELIDNASKILKEAGIDTIQQLAKQLKSNQKIKNDAQREVFIEFLRKELALRAGERLKPSSYPEMGEYLAEKYVDLDTEEFHVISLNTAGQIIADDCLAVGDRRSAVVDISKVMRSLILNKGVAAFFVMHNHPAGILEPSKADDRITKKLLRIAKPLGLTFYDHFIVSDGNYYSYRLNENIIK</sequence>
<evidence type="ECO:0000313" key="8">
    <source>
        <dbReference type="EMBL" id="KJY59610.1"/>
    </source>
</evidence>
<dbReference type="InterPro" id="IPR037518">
    <property type="entry name" value="MPN"/>
</dbReference>
<evidence type="ECO:0000259" key="7">
    <source>
        <dbReference type="PROSITE" id="PS50249"/>
    </source>
</evidence>
<comment type="similarity">
    <text evidence="1">Belongs to the UPF0758 family.</text>
</comment>
<geneLocation type="plasmid" evidence="8">
    <name>pHma11p1</name>
</geneLocation>
<evidence type="ECO:0000313" key="9">
    <source>
        <dbReference type="Proteomes" id="UP000033682"/>
    </source>
</evidence>
<dbReference type="GO" id="GO:0008237">
    <property type="term" value="F:metallopeptidase activity"/>
    <property type="evidence" value="ECO:0007669"/>
    <property type="project" value="UniProtKB-KW"/>
</dbReference>
<evidence type="ECO:0000256" key="3">
    <source>
        <dbReference type="ARBA" id="ARBA00022723"/>
    </source>
</evidence>
<keyword evidence="3" id="KW-0479">Metal-binding</keyword>
<dbReference type="PANTHER" id="PTHR30471">
    <property type="entry name" value="DNA REPAIR PROTEIN RADC"/>
    <property type="match status" value="1"/>
</dbReference>
<dbReference type="PROSITE" id="PS50249">
    <property type="entry name" value="MPN"/>
    <property type="match status" value="1"/>
</dbReference>
<protein>
    <recommendedName>
        <fullName evidence="7">MPN domain-containing protein</fullName>
    </recommendedName>
</protein>
<name>A0A0F4LLZ9_9LACO</name>
<dbReference type="AlphaFoldDB" id="A0A0F4LLZ9"/>
<dbReference type="InterPro" id="IPR025657">
    <property type="entry name" value="RadC_JAB"/>
</dbReference>
<proteinExistence type="inferred from homology"/>
<dbReference type="EMBL" id="JXLG01000016">
    <property type="protein sequence ID" value="KJY59610.1"/>
    <property type="molecule type" value="Genomic_DNA"/>
</dbReference>
<dbReference type="Gene3D" id="3.40.140.10">
    <property type="entry name" value="Cytidine Deaminase, domain 2"/>
    <property type="match status" value="1"/>
</dbReference>
<dbReference type="Proteomes" id="UP000033682">
    <property type="component" value="Plasmid pHma11p1"/>
</dbReference>
<evidence type="ECO:0000256" key="2">
    <source>
        <dbReference type="ARBA" id="ARBA00022670"/>
    </source>
</evidence>
<evidence type="ECO:0000256" key="6">
    <source>
        <dbReference type="ARBA" id="ARBA00023049"/>
    </source>
</evidence>
<keyword evidence="4" id="KW-0378">Hydrolase</keyword>
<dbReference type="Pfam" id="PF04002">
    <property type="entry name" value="RadC"/>
    <property type="match status" value="1"/>
</dbReference>
<dbReference type="CDD" id="cd08071">
    <property type="entry name" value="MPN_DUF2466"/>
    <property type="match status" value="1"/>
</dbReference>
<dbReference type="GO" id="GO:0046872">
    <property type="term" value="F:metal ion binding"/>
    <property type="evidence" value="ECO:0007669"/>
    <property type="project" value="UniProtKB-KW"/>
</dbReference>
<dbReference type="PANTHER" id="PTHR30471:SF3">
    <property type="entry name" value="UPF0758 PROTEIN YEES-RELATED"/>
    <property type="match status" value="1"/>
</dbReference>
<keyword evidence="5" id="KW-0862">Zinc</keyword>
<dbReference type="RefSeq" id="WP_046308232.1">
    <property type="nucleotide sequence ID" value="NZ_KQ034005.1"/>
</dbReference>
<evidence type="ECO:0000256" key="1">
    <source>
        <dbReference type="ARBA" id="ARBA00010243"/>
    </source>
</evidence>
<gene>
    <name evidence="8" type="ORF">JF72_14410</name>
</gene>
<evidence type="ECO:0000256" key="4">
    <source>
        <dbReference type="ARBA" id="ARBA00022801"/>
    </source>
</evidence>
<keyword evidence="6" id="KW-0482">Metalloprotease</keyword>
<organism evidence="8 9">
    <name type="scientific">Lactobacillus apis</name>
    <dbReference type="NCBI Taxonomy" id="303541"/>
    <lineage>
        <taxon>Bacteria</taxon>
        <taxon>Bacillati</taxon>
        <taxon>Bacillota</taxon>
        <taxon>Bacilli</taxon>
        <taxon>Lactobacillales</taxon>
        <taxon>Lactobacillaceae</taxon>
        <taxon>Lactobacillus</taxon>
    </lineage>
</organism>
<keyword evidence="9" id="KW-1185">Reference proteome</keyword>
<reference evidence="8 9" key="1">
    <citation type="submission" date="2015-01" db="EMBL/GenBank/DDBJ databases">
        <title>Comparative genomics of the lactic acid bacteria isolated from the honey bee gut.</title>
        <authorList>
            <person name="Ellegaard K.M."/>
            <person name="Tamarit D."/>
            <person name="Javelind E."/>
            <person name="Olofsson T."/>
            <person name="Andersson S.G."/>
            <person name="Vasquez A."/>
        </authorList>
    </citation>
    <scope>NUCLEOTIDE SEQUENCE [LARGE SCALE GENOMIC DNA]</scope>
    <source>
        <strain evidence="8 9">Hma11</strain>
        <plasmid evidence="8">pHma11p1</plasmid>
    </source>
</reference>
<feature type="domain" description="MPN" evidence="7">
    <location>
        <begin position="82"/>
        <end position="208"/>
    </location>
</feature>